<dbReference type="GO" id="GO:0005975">
    <property type="term" value="P:carbohydrate metabolic process"/>
    <property type="evidence" value="ECO:0007669"/>
    <property type="project" value="InterPro"/>
</dbReference>
<organism evidence="3 4">
    <name type="scientific">Halarcobacter anaerophilus</name>
    <dbReference type="NCBI Taxonomy" id="877500"/>
    <lineage>
        <taxon>Bacteria</taxon>
        <taxon>Pseudomonadati</taxon>
        <taxon>Campylobacterota</taxon>
        <taxon>Epsilonproteobacteria</taxon>
        <taxon>Campylobacterales</taxon>
        <taxon>Arcobacteraceae</taxon>
        <taxon>Halarcobacter</taxon>
    </lineage>
</organism>
<dbReference type="EMBL" id="PDKO01000001">
    <property type="protein sequence ID" value="RXJ64752.1"/>
    <property type="molecule type" value="Genomic_DNA"/>
</dbReference>
<gene>
    <name evidence="3" type="ORF">CRV06_02010</name>
</gene>
<dbReference type="AlphaFoldDB" id="A0A4Q0Y3N0"/>
<dbReference type="InterPro" id="IPR039721">
    <property type="entry name" value="C5-epimerase"/>
</dbReference>
<evidence type="ECO:0000313" key="3">
    <source>
        <dbReference type="EMBL" id="RXJ64752.1"/>
    </source>
</evidence>
<comment type="caution">
    <text evidence="3">The sequence shown here is derived from an EMBL/GenBank/DDBJ whole genome shotgun (WGS) entry which is preliminary data.</text>
</comment>
<accession>A0A4Q0Y3N0</accession>
<dbReference type="InterPro" id="IPR008928">
    <property type="entry name" value="6-hairpin_glycosidase_sf"/>
</dbReference>
<keyword evidence="1" id="KW-0472">Membrane</keyword>
<feature type="domain" description="D-glucuronyl C5-epimerase C-terminal" evidence="2">
    <location>
        <begin position="104"/>
        <end position="286"/>
    </location>
</feature>
<dbReference type="Proteomes" id="UP000290191">
    <property type="component" value="Unassembled WGS sequence"/>
</dbReference>
<evidence type="ECO:0000313" key="4">
    <source>
        <dbReference type="Proteomes" id="UP000290191"/>
    </source>
</evidence>
<dbReference type="RefSeq" id="WP_129081120.1">
    <property type="nucleotide sequence ID" value="NZ_CP041070.1"/>
</dbReference>
<keyword evidence="1" id="KW-1133">Transmembrane helix</keyword>
<proteinExistence type="predicted"/>
<feature type="transmembrane region" description="Helical" evidence="1">
    <location>
        <begin position="5"/>
        <end position="21"/>
    </location>
</feature>
<reference evidence="3 4" key="1">
    <citation type="submission" date="2017-10" db="EMBL/GenBank/DDBJ databases">
        <title>Genomics of the genus Arcobacter.</title>
        <authorList>
            <person name="Perez-Cataluna A."/>
            <person name="Figueras M.J."/>
        </authorList>
    </citation>
    <scope>NUCLEOTIDE SEQUENCE [LARGE SCALE GENOMIC DNA]</scope>
    <source>
        <strain evidence="3 4">DSM 24636</strain>
    </source>
</reference>
<dbReference type="PANTHER" id="PTHR13174">
    <property type="entry name" value="D-GLUCURONYL C5-EPIMERASE"/>
    <property type="match status" value="1"/>
</dbReference>
<evidence type="ECO:0000256" key="1">
    <source>
        <dbReference type="SAM" id="Phobius"/>
    </source>
</evidence>
<dbReference type="GO" id="GO:0047464">
    <property type="term" value="F:heparosan-N-sulfate-glucuronate 5-epimerase activity"/>
    <property type="evidence" value="ECO:0007669"/>
    <property type="project" value="InterPro"/>
</dbReference>
<keyword evidence="4" id="KW-1185">Reference proteome</keyword>
<dbReference type="GO" id="GO:0015012">
    <property type="term" value="P:heparan sulfate proteoglycan biosynthetic process"/>
    <property type="evidence" value="ECO:0007669"/>
    <property type="project" value="InterPro"/>
</dbReference>
<dbReference type="SUPFAM" id="SSF48208">
    <property type="entry name" value="Six-hairpin glycosidases"/>
    <property type="match status" value="1"/>
</dbReference>
<dbReference type="Pfam" id="PF06662">
    <property type="entry name" value="C5-epim_C"/>
    <property type="match status" value="1"/>
</dbReference>
<name>A0A4Q0Y3N0_9BACT</name>
<sequence length="461" mass="53948">MKKIFILFFILVLGIVIYYYSKFNYPKPYALVNSNVAKYAKQNEDSKGIPLLKFKGRNIYYPINISQVALHYYKNYYETNNENSKKYFLKLAQWHLNNFTDNGKWGGWYCEDNLRESSYNLPSRWISAMSQGFGLSVMIEAYGLTKNKRYLDIAKKVLNSFEISTVDGGISSNWGNNIWFEEYPTTPQKHVLNGFIFALAGLYDYYKYTKNEKAKILFEDGITALKEHISSFDAGFNSYYSMSENVKLHTIASATGWKYHHLHIAQLLWVYTVTGDEYFKSYAHKFLQQDFGDTLNYGLQKRIKNIKATNTIEPKNYGTDNLDDSIWTYGKYWSTYKFPTKLKVSFNRFVRKLNGFTIVTTGADLDYENMDLYAVLADNEKIKLNFKLLDKQIHKTRHHIANVQRFGISTLALKNKNINSVIINFKSYKHGKVLAIRELNFYYDMNHEINILSNILNYKSE</sequence>
<dbReference type="OrthoDB" id="6902942at2"/>
<keyword evidence="1" id="KW-0812">Transmembrane</keyword>
<evidence type="ECO:0000259" key="2">
    <source>
        <dbReference type="Pfam" id="PF06662"/>
    </source>
</evidence>
<dbReference type="PANTHER" id="PTHR13174:SF3">
    <property type="entry name" value="D-GLUCURONYL C5-EPIMERASE"/>
    <property type="match status" value="1"/>
</dbReference>
<protein>
    <recommendedName>
        <fullName evidence="2">D-glucuronyl C5-epimerase C-terminal domain-containing protein</fullName>
    </recommendedName>
</protein>
<dbReference type="InterPro" id="IPR010598">
    <property type="entry name" value="C5-epim_C"/>
</dbReference>